<dbReference type="EMBL" id="JBFOLJ010000004">
    <property type="protein sequence ID" value="KAL2546101.1"/>
    <property type="molecule type" value="Genomic_DNA"/>
</dbReference>
<dbReference type="GO" id="GO:0016787">
    <property type="term" value="F:hydrolase activity"/>
    <property type="evidence" value="ECO:0007669"/>
    <property type="project" value="UniProtKB-KW"/>
</dbReference>
<dbReference type="Proteomes" id="UP001604277">
    <property type="component" value="Unassembled WGS sequence"/>
</dbReference>
<reference evidence="2" key="1">
    <citation type="submission" date="2024-07" db="EMBL/GenBank/DDBJ databases">
        <title>Two chromosome-level genome assemblies of Korean endemic species Abeliophyllum distichum and Forsythia ovata (Oleaceae).</title>
        <authorList>
            <person name="Jang H."/>
        </authorList>
    </citation>
    <scope>NUCLEOTIDE SEQUENCE [LARGE SCALE GENOMIC DNA]</scope>
</reference>
<protein>
    <submittedName>
        <fullName evidence="1">P-loop containing nucleoside triphosphate hydrolase</fullName>
    </submittedName>
</protein>
<evidence type="ECO:0000313" key="1">
    <source>
        <dbReference type="EMBL" id="KAL2546101.1"/>
    </source>
</evidence>
<gene>
    <name evidence="1" type="ORF">Fot_15334</name>
</gene>
<accession>A0ABD1W8V4</accession>
<comment type="caution">
    <text evidence="1">The sequence shown here is derived from an EMBL/GenBank/DDBJ whole genome shotgun (WGS) entry which is preliminary data.</text>
</comment>
<proteinExistence type="predicted"/>
<dbReference type="InterPro" id="IPR027417">
    <property type="entry name" value="P-loop_NTPase"/>
</dbReference>
<dbReference type="Gene3D" id="3.40.850.10">
    <property type="entry name" value="Kinesin motor domain"/>
    <property type="match status" value="1"/>
</dbReference>
<dbReference type="InterPro" id="IPR036961">
    <property type="entry name" value="Kinesin_motor_dom_sf"/>
</dbReference>
<dbReference type="SUPFAM" id="SSF52540">
    <property type="entry name" value="P-loop containing nucleoside triphosphate hydrolases"/>
    <property type="match status" value="1"/>
</dbReference>
<keyword evidence="2" id="KW-1185">Reference proteome</keyword>
<evidence type="ECO:0000313" key="2">
    <source>
        <dbReference type="Proteomes" id="UP001604277"/>
    </source>
</evidence>
<dbReference type="AlphaFoldDB" id="A0ABD1W8V4"/>
<organism evidence="1 2">
    <name type="scientific">Forsythia ovata</name>
    <dbReference type="NCBI Taxonomy" id="205694"/>
    <lineage>
        <taxon>Eukaryota</taxon>
        <taxon>Viridiplantae</taxon>
        <taxon>Streptophyta</taxon>
        <taxon>Embryophyta</taxon>
        <taxon>Tracheophyta</taxon>
        <taxon>Spermatophyta</taxon>
        <taxon>Magnoliopsida</taxon>
        <taxon>eudicotyledons</taxon>
        <taxon>Gunneridae</taxon>
        <taxon>Pentapetalae</taxon>
        <taxon>asterids</taxon>
        <taxon>lamiids</taxon>
        <taxon>Lamiales</taxon>
        <taxon>Oleaceae</taxon>
        <taxon>Forsythieae</taxon>
        <taxon>Forsythia</taxon>
    </lineage>
</organism>
<keyword evidence="1" id="KW-0378">Hydrolase</keyword>
<name>A0ABD1W8V4_9LAMI</name>
<sequence length="205" mass="22519">MALMAPYMPHHMPLALVHHSIPLFPSPMGHEAHPDVDDTGAISQGECQQCTISPSLSYHPQTRSYLEAPKAKKRLHRPLTGQRSILTSQRPSCLKFNPRSATAVLPEAPDTTVKEEVYQLVGSPLVKDALSGYNTTLLAYGQVALAELENRDLMSKHGPEVWKQLVQLEASLSRGSISISWCPSGEGCIIWLQHITIGLWTSSFG</sequence>